<comment type="caution">
    <text evidence="1">The sequence shown here is derived from an EMBL/GenBank/DDBJ whole genome shotgun (WGS) entry which is preliminary data.</text>
</comment>
<keyword evidence="2" id="KW-1185">Reference proteome</keyword>
<dbReference type="STRING" id="870242.cpu_01170"/>
<sequence length="152" mass="17611">MITPVILIDELKTFIEEVVQNYRLETNQQNNVKPPQVVTGYLPPKNSGPDPDFPFVIVRLAEGVDKEEGATVTVKIIVGAYSEDSQQGWRDAANMIQRIWQELFKRRVIARKFRVEYPMKFEIPEEQPYPHWIGVMTTVWTVAHPVMEEVDL</sequence>
<accession>A0A1L8CRT1</accession>
<dbReference type="AlphaFoldDB" id="A0A1L8CRT1"/>
<gene>
    <name evidence="1" type="ORF">cpu_01170</name>
</gene>
<name>A0A1L8CRT1_9THEO</name>
<dbReference type="OrthoDB" id="9802878at2"/>
<evidence type="ECO:0000313" key="2">
    <source>
        <dbReference type="Proteomes" id="UP000187485"/>
    </source>
</evidence>
<dbReference type="RefSeq" id="WP_075858058.1">
    <property type="nucleotide sequence ID" value="NZ_BDJK01000003.1"/>
</dbReference>
<protein>
    <submittedName>
        <fullName evidence="1">Uncharacterized protein</fullName>
    </submittedName>
</protein>
<reference evidence="2" key="1">
    <citation type="submission" date="2016-12" db="EMBL/GenBank/DDBJ databases">
        <title>Draft Genome Sequences od Carboxydothermus pertinax and islandicus, Hydrogenogenic Carboxydotrophic Bacteria.</title>
        <authorList>
            <person name="Fukuyama Y."/>
            <person name="Ohmae K."/>
            <person name="Yoneda Y."/>
            <person name="Yoshida T."/>
            <person name="Sako Y."/>
        </authorList>
    </citation>
    <scope>NUCLEOTIDE SEQUENCE [LARGE SCALE GENOMIC DNA]</scope>
    <source>
        <strain evidence="2">Ug1</strain>
    </source>
</reference>
<organism evidence="1 2">
    <name type="scientific">Carboxydothermus pertinax</name>
    <dbReference type="NCBI Taxonomy" id="870242"/>
    <lineage>
        <taxon>Bacteria</taxon>
        <taxon>Bacillati</taxon>
        <taxon>Bacillota</taxon>
        <taxon>Clostridia</taxon>
        <taxon>Thermoanaerobacterales</taxon>
        <taxon>Thermoanaerobacteraceae</taxon>
        <taxon>Carboxydothermus</taxon>
    </lineage>
</organism>
<dbReference type="EMBL" id="BDJK01000003">
    <property type="protein sequence ID" value="GAV21607.1"/>
    <property type="molecule type" value="Genomic_DNA"/>
</dbReference>
<proteinExistence type="predicted"/>
<evidence type="ECO:0000313" key="1">
    <source>
        <dbReference type="EMBL" id="GAV21607.1"/>
    </source>
</evidence>
<dbReference type="Proteomes" id="UP000187485">
    <property type="component" value="Unassembled WGS sequence"/>
</dbReference>